<dbReference type="AlphaFoldDB" id="A0A813STP4"/>
<comment type="caution">
    <text evidence="9">The sequence shown here is derived from an EMBL/GenBank/DDBJ whole genome shotgun (WGS) entry which is preliminary data.</text>
</comment>
<feature type="compositionally biased region" description="Low complexity" evidence="6">
    <location>
        <begin position="129"/>
        <end position="140"/>
    </location>
</feature>
<dbReference type="InterPro" id="IPR007259">
    <property type="entry name" value="GCP"/>
</dbReference>
<keyword evidence="4 5" id="KW-0206">Cytoskeleton</keyword>
<comment type="similarity">
    <text evidence="1 5">Belongs to the TUBGCP family.</text>
</comment>
<sequence>MAAHEYSLHFLVNELVRASNINLKGTNLAPEAIVDYFNKNTNQQANTYTPAELADAKRKLFANSASANEFVELYDSLKARHVRDLDSVIIILSQIVDNHEVRELVKQSRPLSTTMTSPQQKRVHNQSRTTATATTSPTSTMSKVHSAHVLAEMKDNLLRPTSTLSQPGSIMSDGEIRRRAITPSTSTEFLGRPSWLNERLRLLWDFYPTPEKFEPDVAIGRLSVAEQEAIIVEDLLLCMLGIEGKYIKTPSLTDKQAQRSFHIDRSLDATLRDLARRMVPLCSNHSLVVRFIEDRLQYRYGLINHALAGALREVVQRYYVFVSQLETQQQQGQLTLQTLWFHTEPVMEMMEVVANIVRTLNKGNTVGRAVLDLLHEQTLKLSGHKQAYDICFFLAKSAYRPYLTMLETWIHNGLIDDPYGEFMVQENKDIIHHESSLEQEFNDKFWSRRYLLQRNNTPILFQSSSEMILNTGKYLNAIRESAFDFIDDMTMDMSTSILRVDKQLLMNNYKKLEYTIHEKDLEETLEEAYKYASEILLDLILNKYHLIERFQTLKHYFLIDKGDYIVQFMDSAEDELTKRARDIDENKIQSLLDVSLALTSDDHYKDDVRIKMFHYDLISMLERVINIDSSMNINESMEHKLTGLESFSLDYDVKWPISLVINRNCLTRYQMLFRFLFYIKYIERLLCNVWRAHKNGGRRRRRRGGNSRERRNIITKPNGAAYLRHKMLHFVQNLLYYMSFEVIESHWHAFQNNLKKVTNIDELLKYHILFLDNCLRDCMLTSVHLLRHIHKIMATCVMFANAMDNVDDDNDYDSLPGAVVASFNNNFTDQLRQLLDAISKEDGPAHGAAGGGQQHTLTNIIHRINFNNQYC</sequence>
<dbReference type="OrthoDB" id="2192946at2759"/>
<feature type="region of interest" description="Disordered" evidence="6">
    <location>
        <begin position="108"/>
        <end position="143"/>
    </location>
</feature>
<protein>
    <recommendedName>
        <fullName evidence="5">Gamma-tubulin complex component</fullName>
    </recommendedName>
</protein>
<feature type="domain" description="Gamma tubulin complex component protein N-terminal" evidence="8">
    <location>
        <begin position="232"/>
        <end position="543"/>
    </location>
</feature>
<comment type="subcellular location">
    <subcellularLocation>
        <location evidence="5">Cytoplasm</location>
        <location evidence="5">Cytoskeleton</location>
        <location evidence="5">Microtubule organizing center</location>
    </subcellularLocation>
</comment>
<proteinExistence type="inferred from homology"/>
<dbReference type="GO" id="GO:0000922">
    <property type="term" value="C:spindle pole"/>
    <property type="evidence" value="ECO:0007669"/>
    <property type="project" value="InterPro"/>
</dbReference>
<dbReference type="EMBL" id="CAJNOJ010000013">
    <property type="protein sequence ID" value="CAF0800320.1"/>
    <property type="molecule type" value="Genomic_DNA"/>
</dbReference>
<dbReference type="GO" id="GO:0051011">
    <property type="term" value="F:microtubule minus-end binding"/>
    <property type="evidence" value="ECO:0007669"/>
    <property type="project" value="TreeGrafter"/>
</dbReference>
<dbReference type="InterPro" id="IPR042241">
    <property type="entry name" value="GCP_C_sf"/>
</dbReference>
<dbReference type="PANTHER" id="PTHR19302:SF13">
    <property type="entry name" value="GAMMA-TUBULIN COMPLEX COMPONENT 2"/>
    <property type="match status" value="1"/>
</dbReference>
<dbReference type="GO" id="GO:0007020">
    <property type="term" value="P:microtubule nucleation"/>
    <property type="evidence" value="ECO:0007669"/>
    <property type="project" value="InterPro"/>
</dbReference>
<feature type="domain" description="Gamma tubulin complex component C-terminal" evidence="7">
    <location>
        <begin position="546"/>
        <end position="870"/>
    </location>
</feature>
<dbReference type="GO" id="GO:0051225">
    <property type="term" value="P:spindle assembly"/>
    <property type="evidence" value="ECO:0007669"/>
    <property type="project" value="TreeGrafter"/>
</dbReference>
<name>A0A813STP4_ADIRI</name>
<keyword evidence="3 5" id="KW-0493">Microtubule</keyword>
<dbReference type="Pfam" id="PF17681">
    <property type="entry name" value="GCP_N_terminal"/>
    <property type="match status" value="1"/>
</dbReference>
<dbReference type="Gene3D" id="1.20.120.1900">
    <property type="entry name" value="Gamma-tubulin complex, C-terminal domain"/>
    <property type="match status" value="1"/>
</dbReference>
<dbReference type="GO" id="GO:0051321">
    <property type="term" value="P:meiotic cell cycle"/>
    <property type="evidence" value="ECO:0007669"/>
    <property type="project" value="TreeGrafter"/>
</dbReference>
<evidence type="ECO:0000256" key="4">
    <source>
        <dbReference type="ARBA" id="ARBA00023212"/>
    </source>
</evidence>
<dbReference type="GO" id="GO:0005874">
    <property type="term" value="C:microtubule"/>
    <property type="evidence" value="ECO:0007669"/>
    <property type="project" value="UniProtKB-KW"/>
</dbReference>
<dbReference type="Pfam" id="PF04130">
    <property type="entry name" value="GCP_C_terminal"/>
    <property type="match status" value="1"/>
</dbReference>
<dbReference type="InterPro" id="IPR041470">
    <property type="entry name" value="GCP_N"/>
</dbReference>
<gene>
    <name evidence="9" type="ORF">EDS130_LOCUS4816</name>
</gene>
<evidence type="ECO:0000313" key="9">
    <source>
        <dbReference type="EMBL" id="CAF0800320.1"/>
    </source>
</evidence>
<evidence type="ECO:0000256" key="2">
    <source>
        <dbReference type="ARBA" id="ARBA00022490"/>
    </source>
</evidence>
<dbReference type="InterPro" id="IPR040457">
    <property type="entry name" value="GCP_C"/>
</dbReference>
<evidence type="ECO:0000259" key="7">
    <source>
        <dbReference type="Pfam" id="PF04130"/>
    </source>
</evidence>
<feature type="compositionally biased region" description="Polar residues" evidence="6">
    <location>
        <begin position="109"/>
        <end position="120"/>
    </location>
</feature>
<reference evidence="9" key="1">
    <citation type="submission" date="2021-02" db="EMBL/GenBank/DDBJ databases">
        <authorList>
            <person name="Nowell W R."/>
        </authorList>
    </citation>
    <scope>NUCLEOTIDE SEQUENCE</scope>
</reference>
<evidence type="ECO:0000259" key="8">
    <source>
        <dbReference type="Pfam" id="PF17681"/>
    </source>
</evidence>
<dbReference type="GO" id="GO:0031122">
    <property type="term" value="P:cytoplasmic microtubule organization"/>
    <property type="evidence" value="ECO:0007669"/>
    <property type="project" value="TreeGrafter"/>
</dbReference>
<evidence type="ECO:0000313" key="10">
    <source>
        <dbReference type="Proteomes" id="UP000663852"/>
    </source>
</evidence>
<accession>A0A813STP4</accession>
<dbReference type="GO" id="GO:0043015">
    <property type="term" value="F:gamma-tubulin binding"/>
    <property type="evidence" value="ECO:0007669"/>
    <property type="project" value="InterPro"/>
</dbReference>
<dbReference type="GO" id="GO:0000930">
    <property type="term" value="C:gamma-tubulin complex"/>
    <property type="evidence" value="ECO:0007669"/>
    <property type="project" value="TreeGrafter"/>
</dbReference>
<evidence type="ECO:0000256" key="3">
    <source>
        <dbReference type="ARBA" id="ARBA00022701"/>
    </source>
</evidence>
<organism evidence="9 10">
    <name type="scientific">Adineta ricciae</name>
    <name type="common">Rotifer</name>
    <dbReference type="NCBI Taxonomy" id="249248"/>
    <lineage>
        <taxon>Eukaryota</taxon>
        <taxon>Metazoa</taxon>
        <taxon>Spiralia</taxon>
        <taxon>Gnathifera</taxon>
        <taxon>Rotifera</taxon>
        <taxon>Eurotatoria</taxon>
        <taxon>Bdelloidea</taxon>
        <taxon>Adinetida</taxon>
        <taxon>Adinetidae</taxon>
        <taxon>Adineta</taxon>
    </lineage>
</organism>
<dbReference type="Proteomes" id="UP000663852">
    <property type="component" value="Unassembled WGS sequence"/>
</dbReference>
<keyword evidence="2 5" id="KW-0963">Cytoplasm</keyword>
<evidence type="ECO:0000256" key="5">
    <source>
        <dbReference type="RuleBase" id="RU363050"/>
    </source>
</evidence>
<evidence type="ECO:0000256" key="6">
    <source>
        <dbReference type="SAM" id="MobiDB-lite"/>
    </source>
</evidence>
<dbReference type="GO" id="GO:0000278">
    <property type="term" value="P:mitotic cell cycle"/>
    <property type="evidence" value="ECO:0007669"/>
    <property type="project" value="TreeGrafter"/>
</dbReference>
<evidence type="ECO:0000256" key="1">
    <source>
        <dbReference type="ARBA" id="ARBA00010337"/>
    </source>
</evidence>
<dbReference type="PANTHER" id="PTHR19302">
    <property type="entry name" value="GAMMA TUBULIN COMPLEX PROTEIN"/>
    <property type="match status" value="1"/>
</dbReference>